<dbReference type="AlphaFoldDB" id="A0A940XGP8"/>
<dbReference type="EMBL" id="JAGFBV010000027">
    <property type="protein sequence ID" value="MBP4139439.1"/>
    <property type="molecule type" value="Genomic_DNA"/>
</dbReference>
<evidence type="ECO:0000313" key="1">
    <source>
        <dbReference type="EMBL" id="MBP4139439.1"/>
    </source>
</evidence>
<comment type="caution">
    <text evidence="1">The sequence shown here is derived from an EMBL/GenBank/DDBJ whole genome shotgun (WGS) entry which is preliminary data.</text>
</comment>
<proteinExistence type="predicted"/>
<reference evidence="1 2" key="1">
    <citation type="submission" date="2021-03" db="EMBL/GenBank/DDBJ databases">
        <title>Flavobacterium Flabelliformis Sp. Nov. And Flavobacterium Geliluteum Sp. Nov., Two Novel Multidrug Resistant Psychrophilic Species Isolated From Antarctica.</title>
        <authorList>
            <person name="Kralova S."/>
            <person name="Busse H.J."/>
            <person name="Bezdicek M."/>
            <person name="Nykrynova M."/>
            <person name="Kroupova E."/>
            <person name="Krsek D."/>
            <person name="Sedlacek I."/>
        </authorList>
    </citation>
    <scope>NUCLEOTIDE SEQUENCE [LARGE SCALE GENOMIC DNA]</scope>
    <source>
        <strain evidence="1 2">P7388</strain>
    </source>
</reference>
<dbReference type="RefSeq" id="WP_210667408.1">
    <property type="nucleotide sequence ID" value="NZ_JAGFBV010000027.1"/>
</dbReference>
<evidence type="ECO:0000313" key="2">
    <source>
        <dbReference type="Proteomes" id="UP000675047"/>
    </source>
</evidence>
<protein>
    <submittedName>
        <fullName evidence="1">Uncharacterized protein</fullName>
    </submittedName>
</protein>
<accession>A0A940XGP8</accession>
<name>A0A940XGP8_9FLAO</name>
<dbReference type="Proteomes" id="UP000675047">
    <property type="component" value="Unassembled WGS sequence"/>
</dbReference>
<organism evidence="1 2">
    <name type="scientific">Flavobacterium geliluteum</name>
    <dbReference type="NCBI Taxonomy" id="2816120"/>
    <lineage>
        <taxon>Bacteria</taxon>
        <taxon>Pseudomonadati</taxon>
        <taxon>Bacteroidota</taxon>
        <taxon>Flavobacteriia</taxon>
        <taxon>Flavobacteriales</taxon>
        <taxon>Flavobacteriaceae</taxon>
        <taxon>Flavobacterium</taxon>
    </lineage>
</organism>
<sequence length="224" mass="25949">MDNLPVNSNNSMSEQFTKELLNPSIDLVIDYSEIYIDDLIQNEAINEVPIIKTVVGVIKTGISINKFFFAKKLLSFIREFNTGQIDEEKKVKFQQKIYDDPKFRKKATEQIMICLDRFNDIKKSLILANLLKAYVEEKISFEKFVSISISMERLHPSSYSFFISLEEVNYIIGHEFEGNRDYDSESLLLSSGLAKEGPSDWWNGFTLKEEGILLYEFGIKPLRE</sequence>
<gene>
    <name evidence="1" type="ORF">J3495_15280</name>
</gene>
<keyword evidence="2" id="KW-1185">Reference proteome</keyword>